<accession>A0A4Y2VQJ4</accession>
<evidence type="ECO:0000313" key="1">
    <source>
        <dbReference type="EMBL" id="GBO27595.1"/>
    </source>
</evidence>
<keyword evidence="2" id="KW-1185">Reference proteome</keyword>
<reference evidence="1 2" key="1">
    <citation type="journal article" date="2019" name="Sci. Rep.">
        <title>Orb-weaving spider Araneus ventricosus genome elucidates the spidroin gene catalogue.</title>
        <authorList>
            <person name="Kono N."/>
            <person name="Nakamura H."/>
            <person name="Ohtoshi R."/>
            <person name="Moran D.A.P."/>
            <person name="Shinohara A."/>
            <person name="Yoshida Y."/>
            <person name="Fujiwara M."/>
            <person name="Mori M."/>
            <person name="Tomita M."/>
            <person name="Arakawa K."/>
        </authorList>
    </citation>
    <scope>NUCLEOTIDE SEQUENCE [LARGE SCALE GENOMIC DNA]</scope>
</reference>
<protein>
    <submittedName>
        <fullName evidence="1">Uncharacterized protein</fullName>
    </submittedName>
</protein>
<dbReference type="EMBL" id="BGPR01050608">
    <property type="protein sequence ID" value="GBO27595.1"/>
    <property type="molecule type" value="Genomic_DNA"/>
</dbReference>
<comment type="caution">
    <text evidence="1">The sequence shown here is derived from an EMBL/GenBank/DDBJ whole genome shotgun (WGS) entry which is preliminary data.</text>
</comment>
<organism evidence="1 2">
    <name type="scientific">Araneus ventricosus</name>
    <name type="common">Orbweaver spider</name>
    <name type="synonym">Epeira ventricosa</name>
    <dbReference type="NCBI Taxonomy" id="182803"/>
    <lineage>
        <taxon>Eukaryota</taxon>
        <taxon>Metazoa</taxon>
        <taxon>Ecdysozoa</taxon>
        <taxon>Arthropoda</taxon>
        <taxon>Chelicerata</taxon>
        <taxon>Arachnida</taxon>
        <taxon>Araneae</taxon>
        <taxon>Araneomorphae</taxon>
        <taxon>Entelegynae</taxon>
        <taxon>Araneoidea</taxon>
        <taxon>Araneidae</taxon>
        <taxon>Araneus</taxon>
    </lineage>
</organism>
<dbReference type="AlphaFoldDB" id="A0A4Y2VQJ4"/>
<gene>
    <name evidence="1" type="ORF">AVEN_64737_1</name>
</gene>
<proteinExistence type="predicted"/>
<dbReference type="Proteomes" id="UP000499080">
    <property type="component" value="Unassembled WGS sequence"/>
</dbReference>
<name>A0A4Y2VQJ4_ARAVE</name>
<sequence>KLVLQSWCEACHNIFTVNLFCMWVGRLCPDSTKFAAKLPHHVCHDKLISRKFKLAASVHAIWDIAVTSHWFFSSINCSGDN</sequence>
<evidence type="ECO:0000313" key="2">
    <source>
        <dbReference type="Proteomes" id="UP000499080"/>
    </source>
</evidence>
<feature type="non-terminal residue" evidence="1">
    <location>
        <position position="1"/>
    </location>
</feature>